<name>A0AAV1K2S8_9NEOP</name>
<dbReference type="Pfam" id="PF00561">
    <property type="entry name" value="Abhydrolase_1"/>
    <property type="match status" value="1"/>
</dbReference>
<dbReference type="InterPro" id="IPR050266">
    <property type="entry name" value="AB_hydrolase_sf"/>
</dbReference>
<keyword evidence="5" id="KW-1185">Reference proteome</keyword>
<dbReference type="GO" id="GO:0016787">
    <property type="term" value="F:hydrolase activity"/>
    <property type="evidence" value="ECO:0007669"/>
    <property type="project" value="UniProtKB-KW"/>
</dbReference>
<evidence type="ECO:0000256" key="2">
    <source>
        <dbReference type="ARBA" id="ARBA00022801"/>
    </source>
</evidence>
<evidence type="ECO:0000259" key="3">
    <source>
        <dbReference type="Pfam" id="PF00561"/>
    </source>
</evidence>
<dbReference type="GO" id="GO:0016020">
    <property type="term" value="C:membrane"/>
    <property type="evidence" value="ECO:0007669"/>
    <property type="project" value="TreeGrafter"/>
</dbReference>
<dbReference type="AlphaFoldDB" id="A0AAV1K2S8"/>
<dbReference type="Proteomes" id="UP001497472">
    <property type="component" value="Unassembled WGS sequence"/>
</dbReference>
<accession>A0AAV1K2S8</accession>
<sequence>MRVFSTIKTVMSSLANTEKNVTIQAQWGKIAALTWGNSSNPPVLLCPGKMVPCSSFRPLVHLLPNCFFYVAMDLPGNGLSDHLPPGVRFTVFDMVPAVVKVVEHFKWEKIMFIGHSLGTVVGTYYNMAYPGKVTRFVQLDPIPLYHTVTPETFQAWYKEYYRSNYDDDQYAKHANGKETAPKYTLEEIKKRVMRAHRLNEKAVEHILDRYVEPAGGNLYRFTYDQRMKNPVTMPCSADNLKLILTSTKIPIFAIFAEHIVDSGVYSRVPFAFDLHSWPNNYKYKIVPGYHDVHLSDPELMADDIAGFLLENKSKL</sequence>
<keyword evidence="2" id="KW-0378">Hydrolase</keyword>
<organism evidence="4 5">
    <name type="scientific">Leptosia nina</name>
    <dbReference type="NCBI Taxonomy" id="320188"/>
    <lineage>
        <taxon>Eukaryota</taxon>
        <taxon>Metazoa</taxon>
        <taxon>Ecdysozoa</taxon>
        <taxon>Arthropoda</taxon>
        <taxon>Hexapoda</taxon>
        <taxon>Insecta</taxon>
        <taxon>Pterygota</taxon>
        <taxon>Neoptera</taxon>
        <taxon>Endopterygota</taxon>
        <taxon>Lepidoptera</taxon>
        <taxon>Glossata</taxon>
        <taxon>Ditrysia</taxon>
        <taxon>Papilionoidea</taxon>
        <taxon>Pieridae</taxon>
        <taxon>Pierinae</taxon>
        <taxon>Leptosia</taxon>
    </lineage>
</organism>
<feature type="domain" description="AB hydrolase-1" evidence="3">
    <location>
        <begin position="41"/>
        <end position="186"/>
    </location>
</feature>
<dbReference type="PANTHER" id="PTHR43798:SF14">
    <property type="entry name" value="SERINE HYDROLASE-LIKE PROTEIN DDB_G0286239"/>
    <property type="match status" value="1"/>
</dbReference>
<dbReference type="PANTHER" id="PTHR43798">
    <property type="entry name" value="MONOACYLGLYCEROL LIPASE"/>
    <property type="match status" value="1"/>
</dbReference>
<dbReference type="Gene3D" id="3.40.50.1820">
    <property type="entry name" value="alpha/beta hydrolase"/>
    <property type="match status" value="1"/>
</dbReference>
<reference evidence="4 5" key="1">
    <citation type="submission" date="2023-11" db="EMBL/GenBank/DDBJ databases">
        <authorList>
            <person name="Okamura Y."/>
        </authorList>
    </citation>
    <scope>NUCLEOTIDE SEQUENCE [LARGE SCALE GENOMIC DNA]</scope>
</reference>
<dbReference type="InterPro" id="IPR029058">
    <property type="entry name" value="AB_hydrolase_fold"/>
</dbReference>
<protein>
    <recommendedName>
        <fullName evidence="3">AB hydrolase-1 domain-containing protein</fullName>
    </recommendedName>
</protein>
<evidence type="ECO:0000313" key="5">
    <source>
        <dbReference type="Proteomes" id="UP001497472"/>
    </source>
</evidence>
<comment type="similarity">
    <text evidence="1">Belongs to the AB hydrolase superfamily.</text>
</comment>
<evidence type="ECO:0000313" key="4">
    <source>
        <dbReference type="EMBL" id="CAK1556052.1"/>
    </source>
</evidence>
<dbReference type="EMBL" id="CAVLEF010000281">
    <property type="protein sequence ID" value="CAK1556052.1"/>
    <property type="molecule type" value="Genomic_DNA"/>
</dbReference>
<evidence type="ECO:0000256" key="1">
    <source>
        <dbReference type="ARBA" id="ARBA00008645"/>
    </source>
</evidence>
<dbReference type="SUPFAM" id="SSF53474">
    <property type="entry name" value="alpha/beta-Hydrolases"/>
    <property type="match status" value="1"/>
</dbReference>
<comment type="caution">
    <text evidence="4">The sequence shown here is derived from an EMBL/GenBank/DDBJ whole genome shotgun (WGS) entry which is preliminary data.</text>
</comment>
<gene>
    <name evidence="4" type="ORF">LNINA_LOCUS14825</name>
</gene>
<dbReference type="InterPro" id="IPR000073">
    <property type="entry name" value="AB_hydrolase_1"/>
</dbReference>
<proteinExistence type="inferred from homology"/>